<gene>
    <name evidence="1" type="ORF">WN59_09610</name>
</gene>
<dbReference type="PATRIC" id="fig|1432562.3.peg.1903"/>
<reference evidence="1 2" key="1">
    <citation type="submission" date="2015-04" db="EMBL/GenBank/DDBJ databases">
        <title>Taxonomic description and genome sequence of Salinicoccus sediminis sp. nov., a novel hyper halotolerant bacterium isolated from marine sediment.</title>
        <authorList>
            <person name="Mathan Kumar R."/>
            <person name="Kaur G."/>
            <person name="Kumar N."/>
            <person name="Kumar A."/>
            <person name="Singh N.K."/>
            <person name="Kaur N."/>
            <person name="Mayilraj S."/>
        </authorList>
    </citation>
    <scope>NUCLEOTIDE SEQUENCE [LARGE SCALE GENOMIC DNA]</scope>
    <source>
        <strain evidence="1 2">SV-16</strain>
    </source>
</reference>
<dbReference type="Proteomes" id="UP000034287">
    <property type="component" value="Unassembled WGS sequence"/>
</dbReference>
<organism evidence="1 2">
    <name type="scientific">Salinicoccus sediminis</name>
    <dbReference type="NCBI Taxonomy" id="1432562"/>
    <lineage>
        <taxon>Bacteria</taxon>
        <taxon>Bacillati</taxon>
        <taxon>Bacillota</taxon>
        <taxon>Bacilli</taxon>
        <taxon>Bacillales</taxon>
        <taxon>Staphylococcaceae</taxon>
        <taxon>Salinicoccus</taxon>
    </lineage>
</organism>
<evidence type="ECO:0000313" key="2">
    <source>
        <dbReference type="Proteomes" id="UP000034287"/>
    </source>
</evidence>
<name>A0A0M2SJM9_9STAP</name>
<proteinExistence type="predicted"/>
<keyword evidence="2" id="KW-1185">Reference proteome</keyword>
<comment type="caution">
    <text evidence="1">The sequence shown here is derived from an EMBL/GenBank/DDBJ whole genome shotgun (WGS) entry which is preliminary data.</text>
</comment>
<dbReference type="STRING" id="1432562.WN59_09610"/>
<sequence>MSGFLGEQEYDAVGHRSLYVFRDIWLDVGDGKVQLDALIVNEIKNYSTKADRVCERRVSHLRKQIVYVKGEYHIYECGSCT</sequence>
<evidence type="ECO:0000313" key="1">
    <source>
        <dbReference type="EMBL" id="KKK33861.1"/>
    </source>
</evidence>
<dbReference type="EMBL" id="LAYZ01000024">
    <property type="protein sequence ID" value="KKK33861.1"/>
    <property type="molecule type" value="Genomic_DNA"/>
</dbReference>
<protein>
    <submittedName>
        <fullName evidence="1">Uncharacterized protein</fullName>
    </submittedName>
</protein>
<dbReference type="AlphaFoldDB" id="A0A0M2SJM9"/>
<accession>A0A0M2SJM9</accession>